<keyword evidence="2" id="KW-0812">Transmembrane</keyword>
<dbReference type="Proteomes" id="UP000633509">
    <property type="component" value="Unassembled WGS sequence"/>
</dbReference>
<name>A0ABR9M6B8_9ACTN</name>
<feature type="region of interest" description="Disordered" evidence="1">
    <location>
        <begin position="1"/>
        <end position="46"/>
    </location>
</feature>
<evidence type="ECO:0000313" key="3">
    <source>
        <dbReference type="EMBL" id="MBE1588453.1"/>
    </source>
</evidence>
<keyword evidence="2" id="KW-1133">Transmembrane helix</keyword>
<feature type="transmembrane region" description="Helical" evidence="2">
    <location>
        <begin position="119"/>
        <end position="139"/>
    </location>
</feature>
<feature type="compositionally biased region" description="Basic residues" evidence="1">
    <location>
        <begin position="10"/>
        <end position="19"/>
    </location>
</feature>
<evidence type="ECO:0000256" key="1">
    <source>
        <dbReference type="SAM" id="MobiDB-lite"/>
    </source>
</evidence>
<dbReference type="RefSeq" id="WP_192788668.1">
    <property type="nucleotide sequence ID" value="NZ_JADBEK010000001.1"/>
</dbReference>
<organism evidence="3 4">
    <name type="scientific">Nonomuraea angiospora</name>
    <dbReference type="NCBI Taxonomy" id="46172"/>
    <lineage>
        <taxon>Bacteria</taxon>
        <taxon>Bacillati</taxon>
        <taxon>Actinomycetota</taxon>
        <taxon>Actinomycetes</taxon>
        <taxon>Streptosporangiales</taxon>
        <taxon>Streptosporangiaceae</taxon>
        <taxon>Nonomuraea</taxon>
    </lineage>
</organism>
<sequence>MGTSRTSERRLRRRARRQAGKFVSVPPEKRRRLTQRQRRRMARQARADAAQRRSVWREWGPVTAITLVVFELIYFFLVADMVGGTSITGVIVTGAIGCVTVCSRFVQEYAGSNSADSRAVPFLVVGVVSVAVTLAAMGAETLSKTI</sequence>
<keyword evidence="2" id="KW-0472">Membrane</keyword>
<feature type="transmembrane region" description="Helical" evidence="2">
    <location>
        <begin position="59"/>
        <end position="79"/>
    </location>
</feature>
<dbReference type="EMBL" id="JADBEK010000001">
    <property type="protein sequence ID" value="MBE1588453.1"/>
    <property type="molecule type" value="Genomic_DNA"/>
</dbReference>
<comment type="caution">
    <text evidence="3">The sequence shown here is derived from an EMBL/GenBank/DDBJ whole genome shotgun (WGS) entry which is preliminary data.</text>
</comment>
<feature type="transmembrane region" description="Helical" evidence="2">
    <location>
        <begin position="85"/>
        <end position="107"/>
    </location>
</feature>
<evidence type="ECO:0000313" key="4">
    <source>
        <dbReference type="Proteomes" id="UP000633509"/>
    </source>
</evidence>
<proteinExistence type="predicted"/>
<feature type="compositionally biased region" description="Basic residues" evidence="1">
    <location>
        <begin position="29"/>
        <end position="43"/>
    </location>
</feature>
<accession>A0ABR9M6B8</accession>
<gene>
    <name evidence="3" type="ORF">H4W80_006711</name>
</gene>
<reference evidence="3 4" key="1">
    <citation type="submission" date="2020-10" db="EMBL/GenBank/DDBJ databases">
        <title>Sequencing the genomes of 1000 actinobacteria strains.</title>
        <authorList>
            <person name="Klenk H.-P."/>
        </authorList>
    </citation>
    <scope>NUCLEOTIDE SEQUENCE [LARGE SCALE GENOMIC DNA]</scope>
    <source>
        <strain evidence="3 4">DSM 43173</strain>
    </source>
</reference>
<keyword evidence="4" id="KW-1185">Reference proteome</keyword>
<protein>
    <submittedName>
        <fullName evidence="3">Uncharacterized protein</fullName>
    </submittedName>
</protein>
<evidence type="ECO:0000256" key="2">
    <source>
        <dbReference type="SAM" id="Phobius"/>
    </source>
</evidence>